<dbReference type="Proteomes" id="UP000069030">
    <property type="component" value="Chromosome"/>
</dbReference>
<dbReference type="Pfam" id="PF19579">
    <property type="entry name" value="FtsL_2"/>
    <property type="match status" value="1"/>
</dbReference>
<dbReference type="AlphaFoldDB" id="A0A0S7E814"/>
<proteinExistence type="predicted"/>
<dbReference type="KEGG" id="mod:AS202_03610"/>
<dbReference type="GeneID" id="66973896"/>
<dbReference type="RefSeq" id="WP_006259690.1">
    <property type="nucleotide sequence ID" value="NZ_BCMQ01000005.1"/>
</dbReference>
<protein>
    <submittedName>
        <fullName evidence="1">S-adenosyl-methyltransferase</fullName>
    </submittedName>
</protein>
<gene>
    <name evidence="1" type="ORF">AS202_03610</name>
</gene>
<dbReference type="eggNOG" id="ENOG5032RM9">
    <property type="taxonomic scope" value="Bacteria"/>
</dbReference>
<evidence type="ECO:0000313" key="2">
    <source>
        <dbReference type="Proteomes" id="UP000069030"/>
    </source>
</evidence>
<name>A0A0S7E814_9FLAO</name>
<evidence type="ECO:0000313" key="1">
    <source>
        <dbReference type="EMBL" id="ALU25298.1"/>
    </source>
</evidence>
<dbReference type="EMBL" id="CP013690">
    <property type="protein sequence ID" value="ALU25298.1"/>
    <property type="molecule type" value="Genomic_DNA"/>
</dbReference>
<dbReference type="InterPro" id="IPR045755">
    <property type="entry name" value="FtsL-like"/>
</dbReference>
<reference evidence="1 2" key="1">
    <citation type="journal article" date="2016" name="J. Zhejiang Univ. Sci. B">
        <title>Antibiotic resistance mechanisms of Myroides sp.</title>
        <authorList>
            <person name="Hu S."/>
            <person name="Yuan S."/>
            <person name="Qu H."/>
            <person name="Jiang T."/>
            <person name="Zhou Y."/>
            <person name="Wang M."/>
            <person name="Ming D."/>
        </authorList>
    </citation>
    <scope>NUCLEOTIDE SEQUENCE [LARGE SCALE GENOMIC DNA]</scope>
    <source>
        <strain evidence="1 2">PR63039</strain>
    </source>
</reference>
<sequence>MKNKISSPGDIIKAKILVNENSAKTWAFIIYVIILSLLLIGNTQSYEAKVFKIAKLTHEVKMLRAEFVDTRSELMELKMESTITKNLEEDGIFPSETPATKIKVTREVEKESFWDKLWR</sequence>
<organism evidence="1 2">
    <name type="scientific">Myroides odoratimimus</name>
    <dbReference type="NCBI Taxonomy" id="76832"/>
    <lineage>
        <taxon>Bacteria</taxon>
        <taxon>Pseudomonadati</taxon>
        <taxon>Bacteroidota</taxon>
        <taxon>Flavobacteriia</taxon>
        <taxon>Flavobacteriales</taxon>
        <taxon>Flavobacteriaceae</taxon>
        <taxon>Myroides</taxon>
    </lineage>
</organism>
<accession>A0A0S7E814</accession>